<gene>
    <name evidence="1" type="ORF">SCP_1400470</name>
</gene>
<dbReference type="InParanoid" id="A0A401H2L5"/>
<evidence type="ECO:0000313" key="1">
    <source>
        <dbReference type="EMBL" id="GBE88642.1"/>
    </source>
</evidence>
<dbReference type="EMBL" id="BFAD01000014">
    <property type="protein sequence ID" value="GBE88642.1"/>
    <property type="molecule type" value="Genomic_DNA"/>
</dbReference>
<protein>
    <submittedName>
        <fullName evidence="1">Uncharacterized protein</fullName>
    </submittedName>
</protein>
<dbReference type="RefSeq" id="XP_027619555.1">
    <property type="nucleotide sequence ID" value="XM_027763754.1"/>
</dbReference>
<dbReference type="GeneID" id="38785559"/>
<keyword evidence="2" id="KW-1185">Reference proteome</keyword>
<sequence length="331" mass="36506">MENLESQAWHPGLSSDEPYNNTYQLHLQMMKKAYFDIKIDLDQNPKLHFEVVTATSNAGRLLWDWMDQFNSLIIAQAVTIRFLAALIAILRNSAMREGLVHWRHEDAHSIHDFGTPSWTSSPPAFEFSSPLPVVSTALDPRVLEGNQECDELQLSTTLKPPTLAHGILIHGEESVTLIDPWLCNDALASPPPLAFECSSPVSVASTALDPPMLQENNAWNRFQISSAPKSLAPKHPELTGEDESMQSIDLWQYDDFITLPGGQDAEPQQTVDSFACSMASNDGLYSGDPWVETGCDRGGLVLSGSEADALLPPLPEPMSITAFDDMEIFSI</sequence>
<comment type="caution">
    <text evidence="1">The sequence shown here is derived from an EMBL/GenBank/DDBJ whole genome shotgun (WGS) entry which is preliminary data.</text>
</comment>
<organism evidence="1 2">
    <name type="scientific">Sparassis crispa</name>
    <dbReference type="NCBI Taxonomy" id="139825"/>
    <lineage>
        <taxon>Eukaryota</taxon>
        <taxon>Fungi</taxon>
        <taxon>Dikarya</taxon>
        <taxon>Basidiomycota</taxon>
        <taxon>Agaricomycotina</taxon>
        <taxon>Agaricomycetes</taxon>
        <taxon>Polyporales</taxon>
        <taxon>Sparassidaceae</taxon>
        <taxon>Sparassis</taxon>
    </lineage>
</organism>
<accession>A0A401H2L5</accession>
<dbReference type="OrthoDB" id="10347855at2759"/>
<evidence type="ECO:0000313" key="2">
    <source>
        <dbReference type="Proteomes" id="UP000287166"/>
    </source>
</evidence>
<reference evidence="1 2" key="1">
    <citation type="journal article" date="2018" name="Sci. Rep.">
        <title>Genome sequence of the cauliflower mushroom Sparassis crispa (Hanabiratake) and its association with beneficial usage.</title>
        <authorList>
            <person name="Kiyama R."/>
            <person name="Furutani Y."/>
            <person name="Kawaguchi K."/>
            <person name="Nakanishi T."/>
        </authorList>
    </citation>
    <scope>NUCLEOTIDE SEQUENCE [LARGE SCALE GENOMIC DNA]</scope>
</reference>
<dbReference type="Proteomes" id="UP000287166">
    <property type="component" value="Unassembled WGS sequence"/>
</dbReference>
<dbReference type="AlphaFoldDB" id="A0A401H2L5"/>
<name>A0A401H2L5_9APHY</name>
<proteinExistence type="predicted"/>